<proteinExistence type="predicted"/>
<feature type="domain" description="DUF7924" evidence="1">
    <location>
        <begin position="39"/>
        <end position="194"/>
    </location>
</feature>
<dbReference type="PANTHER" id="PTHR42470:SF1">
    <property type="entry name" value="VAST DOMAIN-CONTAINING PROTEIN"/>
    <property type="match status" value="1"/>
</dbReference>
<protein>
    <recommendedName>
        <fullName evidence="1">DUF7924 domain-containing protein</fullName>
    </recommendedName>
</protein>
<dbReference type="Proteomes" id="UP000019478">
    <property type="component" value="Unassembled WGS sequence"/>
</dbReference>
<name>W9XYH8_9EURO</name>
<dbReference type="AlphaFoldDB" id="W9XYH8"/>
<dbReference type="InterPro" id="IPR057684">
    <property type="entry name" value="DUF7924"/>
</dbReference>
<dbReference type="OrthoDB" id="5426775at2759"/>
<evidence type="ECO:0000313" key="3">
    <source>
        <dbReference type="Proteomes" id="UP000019478"/>
    </source>
</evidence>
<reference evidence="2 3" key="1">
    <citation type="submission" date="2013-03" db="EMBL/GenBank/DDBJ databases">
        <title>The Genome Sequence of Capronia epimyces CBS 606.96.</title>
        <authorList>
            <consortium name="The Broad Institute Genomics Platform"/>
            <person name="Cuomo C."/>
            <person name="de Hoog S."/>
            <person name="Gorbushina A."/>
            <person name="Walker B."/>
            <person name="Young S.K."/>
            <person name="Zeng Q."/>
            <person name="Gargeya S."/>
            <person name="Fitzgerald M."/>
            <person name="Haas B."/>
            <person name="Abouelleil A."/>
            <person name="Allen A.W."/>
            <person name="Alvarado L."/>
            <person name="Arachchi H.M."/>
            <person name="Berlin A.M."/>
            <person name="Chapman S.B."/>
            <person name="Gainer-Dewar J."/>
            <person name="Goldberg J."/>
            <person name="Griggs A."/>
            <person name="Gujja S."/>
            <person name="Hansen M."/>
            <person name="Howarth C."/>
            <person name="Imamovic A."/>
            <person name="Ireland A."/>
            <person name="Larimer J."/>
            <person name="McCowan C."/>
            <person name="Murphy C."/>
            <person name="Pearson M."/>
            <person name="Poon T.W."/>
            <person name="Priest M."/>
            <person name="Roberts A."/>
            <person name="Saif S."/>
            <person name="Shea T."/>
            <person name="Sisk P."/>
            <person name="Sykes S."/>
            <person name="Wortman J."/>
            <person name="Nusbaum C."/>
            <person name="Birren B."/>
        </authorList>
    </citation>
    <scope>NUCLEOTIDE SEQUENCE [LARGE SCALE GENOMIC DNA]</scope>
    <source>
        <strain evidence="2 3">CBS 606.96</strain>
    </source>
</reference>
<evidence type="ECO:0000259" key="1">
    <source>
        <dbReference type="Pfam" id="PF25545"/>
    </source>
</evidence>
<organism evidence="2 3">
    <name type="scientific">Capronia epimyces CBS 606.96</name>
    <dbReference type="NCBI Taxonomy" id="1182542"/>
    <lineage>
        <taxon>Eukaryota</taxon>
        <taxon>Fungi</taxon>
        <taxon>Dikarya</taxon>
        <taxon>Ascomycota</taxon>
        <taxon>Pezizomycotina</taxon>
        <taxon>Eurotiomycetes</taxon>
        <taxon>Chaetothyriomycetidae</taxon>
        <taxon>Chaetothyriales</taxon>
        <taxon>Herpotrichiellaceae</taxon>
        <taxon>Capronia</taxon>
    </lineage>
</organism>
<evidence type="ECO:0000313" key="2">
    <source>
        <dbReference type="EMBL" id="EXJ82405.1"/>
    </source>
</evidence>
<dbReference type="GeneID" id="19170328"/>
<gene>
    <name evidence="2" type="ORF">A1O3_06218</name>
</gene>
<dbReference type="PANTHER" id="PTHR42470">
    <property type="entry name" value="VAST DOMAIN-CONTAINING PROTEIN"/>
    <property type="match status" value="1"/>
</dbReference>
<comment type="caution">
    <text evidence="2">The sequence shown here is derived from an EMBL/GenBank/DDBJ whole genome shotgun (WGS) entry which is preliminary data.</text>
</comment>
<accession>W9XYH8</accession>
<dbReference type="EMBL" id="AMGY01000005">
    <property type="protein sequence ID" value="EXJ82405.1"/>
    <property type="molecule type" value="Genomic_DNA"/>
</dbReference>
<dbReference type="Pfam" id="PF25545">
    <property type="entry name" value="DUF7924"/>
    <property type="match status" value="1"/>
</dbReference>
<dbReference type="STRING" id="1182542.W9XYH8"/>
<sequence>MSAQLLPGAIPYPGKIKMGSNIPFDSAALPHVSLAPPLAIPKPDQHYCLDPRNFTDEEDSKQSISALRPFAKPSTAGCWPYFTVECKSEARGGTFWVAENQNAGGGALCVNSMQELLSIAQASPTEVDSISFSCNISARNAEIWIHYCRNQRFFSAELEHFHMGRSRDVIYFRNSIKNIVEFGFKDRLPQIQALLAKVSLPDLEFADQNRRIRKAIVHDFVQSKALTQEKPC</sequence>
<dbReference type="RefSeq" id="XP_007734528.1">
    <property type="nucleotide sequence ID" value="XM_007736338.1"/>
</dbReference>
<dbReference type="HOGENOM" id="CLU_1194760_0_0_1"/>
<keyword evidence="3" id="KW-1185">Reference proteome</keyword>